<evidence type="ECO:0000256" key="1">
    <source>
        <dbReference type="ARBA" id="ARBA00004613"/>
    </source>
</evidence>
<dbReference type="Proteomes" id="UP000308199">
    <property type="component" value="Unassembled WGS sequence"/>
</dbReference>
<organism evidence="9 10">
    <name type="scientific">Phellinidium pouzarii</name>
    <dbReference type="NCBI Taxonomy" id="167371"/>
    <lineage>
        <taxon>Eukaryota</taxon>
        <taxon>Fungi</taxon>
        <taxon>Dikarya</taxon>
        <taxon>Basidiomycota</taxon>
        <taxon>Agaricomycotina</taxon>
        <taxon>Agaricomycetes</taxon>
        <taxon>Hymenochaetales</taxon>
        <taxon>Hymenochaetaceae</taxon>
        <taxon>Phellinidium</taxon>
    </lineage>
</organism>
<evidence type="ECO:0000256" key="5">
    <source>
        <dbReference type="ARBA" id="ARBA00023326"/>
    </source>
</evidence>
<dbReference type="GO" id="GO:0005576">
    <property type="term" value="C:extracellular region"/>
    <property type="evidence" value="ECO:0007669"/>
    <property type="project" value="UniProtKB-SubCell"/>
</dbReference>
<dbReference type="PANTHER" id="PTHR31736">
    <property type="match status" value="1"/>
</dbReference>
<comment type="subcellular location">
    <subcellularLocation>
        <location evidence="1">Secreted</location>
    </subcellularLocation>
</comment>
<keyword evidence="2" id="KW-0964">Secreted</keyword>
<dbReference type="Gene3D" id="2.160.20.10">
    <property type="entry name" value="Single-stranded right-handed beta-helix, Pectin lyase-like"/>
    <property type="match status" value="1"/>
</dbReference>
<gene>
    <name evidence="9" type="ORF">EW145_g4159</name>
</gene>
<keyword evidence="4" id="KW-0119">Carbohydrate metabolism</keyword>
<evidence type="ECO:0000313" key="9">
    <source>
        <dbReference type="EMBL" id="THH06334.1"/>
    </source>
</evidence>
<name>A0A4S4L4Q5_9AGAM</name>
<protein>
    <recommendedName>
        <fullName evidence="7">galacturonan 1,4-alpha-galacturonidase</fullName>
        <ecNumber evidence="7">3.2.1.67</ecNumber>
    </recommendedName>
</protein>
<keyword evidence="5" id="KW-0624">Polysaccharide degradation</keyword>
<comment type="catalytic activity">
    <reaction evidence="8">
        <text>[(1-&gt;4)-alpha-D-galacturonosyl](n) + H2O = alpha-D-galacturonate + [(1-&gt;4)-alpha-D-galacturonosyl](n-1)</text>
        <dbReference type="Rhea" id="RHEA:14117"/>
        <dbReference type="Rhea" id="RHEA-COMP:14570"/>
        <dbReference type="Rhea" id="RHEA-COMP:14572"/>
        <dbReference type="ChEBI" id="CHEBI:15377"/>
        <dbReference type="ChEBI" id="CHEBI:58658"/>
        <dbReference type="ChEBI" id="CHEBI:140523"/>
        <dbReference type="EC" id="3.2.1.67"/>
    </reaction>
</comment>
<evidence type="ECO:0000256" key="4">
    <source>
        <dbReference type="ARBA" id="ARBA00023277"/>
    </source>
</evidence>
<dbReference type="EC" id="3.2.1.67" evidence="7"/>
<keyword evidence="10" id="KW-1185">Reference proteome</keyword>
<dbReference type="PANTHER" id="PTHR31736:SF12">
    <property type="entry name" value="EXO-POLYGALACTURONASE, PUTATIVE-RELATED"/>
    <property type="match status" value="1"/>
</dbReference>
<dbReference type="OrthoDB" id="187139at2759"/>
<evidence type="ECO:0000256" key="3">
    <source>
        <dbReference type="ARBA" id="ARBA00023157"/>
    </source>
</evidence>
<dbReference type="SUPFAM" id="SSF51126">
    <property type="entry name" value="Pectin lyase-like"/>
    <property type="match status" value="1"/>
</dbReference>
<dbReference type="GO" id="GO:0047911">
    <property type="term" value="F:galacturan 1,4-alpha-galacturonidase activity"/>
    <property type="evidence" value="ECO:0007669"/>
    <property type="project" value="UniProtKB-EC"/>
</dbReference>
<sequence>MKMTWNLIDSQVDLYGVLSFVPDIDYWLDANNTYRVVFIQVNSLGQYVQFNDIVENVLLENINNVRLDASIQPNMKNGVYFKSWTATVNGVPPSGGGGGGGYVKNVVVRDMKLNEVDLSVHVYQTNGGHSNDTPSFLQFSDLSFIDWSGTTTANTPSCNSTGEA</sequence>
<proteinExistence type="predicted"/>
<reference evidence="9 10" key="1">
    <citation type="submission" date="2019-02" db="EMBL/GenBank/DDBJ databases">
        <title>Genome sequencing of the rare red list fungi Phellinidium pouzarii.</title>
        <authorList>
            <person name="Buettner E."/>
            <person name="Kellner H."/>
        </authorList>
    </citation>
    <scope>NUCLEOTIDE SEQUENCE [LARGE SCALE GENOMIC DNA]</scope>
    <source>
        <strain evidence="9 10">DSM 108285</strain>
    </source>
</reference>
<evidence type="ECO:0000256" key="8">
    <source>
        <dbReference type="ARBA" id="ARBA00048766"/>
    </source>
</evidence>
<dbReference type="AlphaFoldDB" id="A0A4S4L4Q5"/>
<dbReference type="InterPro" id="IPR011050">
    <property type="entry name" value="Pectin_lyase_fold/virulence"/>
</dbReference>
<evidence type="ECO:0000256" key="2">
    <source>
        <dbReference type="ARBA" id="ARBA00022525"/>
    </source>
</evidence>
<keyword evidence="3" id="KW-1015">Disulfide bond</keyword>
<dbReference type="EMBL" id="SGPK01000202">
    <property type="protein sequence ID" value="THH06334.1"/>
    <property type="molecule type" value="Genomic_DNA"/>
</dbReference>
<evidence type="ECO:0000313" key="10">
    <source>
        <dbReference type="Proteomes" id="UP000308199"/>
    </source>
</evidence>
<comment type="caution">
    <text evidence="9">The sequence shown here is derived from an EMBL/GenBank/DDBJ whole genome shotgun (WGS) entry which is preliminary data.</text>
</comment>
<dbReference type="InterPro" id="IPR012334">
    <property type="entry name" value="Pectin_lyas_fold"/>
</dbReference>
<accession>A0A4S4L4Q5</accession>
<evidence type="ECO:0000256" key="6">
    <source>
        <dbReference type="ARBA" id="ARBA00037312"/>
    </source>
</evidence>
<dbReference type="GO" id="GO:0000272">
    <property type="term" value="P:polysaccharide catabolic process"/>
    <property type="evidence" value="ECO:0007669"/>
    <property type="project" value="UniProtKB-KW"/>
</dbReference>
<evidence type="ECO:0000256" key="7">
    <source>
        <dbReference type="ARBA" id="ARBA00038933"/>
    </source>
</evidence>
<comment type="function">
    <text evidence="6">Specific in hydrolyzing the terminal glycosidic bond of polygalacturonic acid and oligogalacturonates.</text>
</comment>